<feature type="compositionally biased region" description="Polar residues" evidence="7">
    <location>
        <begin position="1"/>
        <end position="15"/>
    </location>
</feature>
<dbReference type="STRING" id="4155.A0A022QQE9"/>
<keyword evidence="4" id="KW-0862">Zinc</keyword>
<dbReference type="PANTHER" id="PTHR47287">
    <property type="entry name" value="C2H2 AND C2HC ZINC FINGERS SUPERFAMILY PROTEIN"/>
    <property type="match status" value="1"/>
</dbReference>
<keyword evidence="3 6" id="KW-0863">Zinc-finger</keyword>
<keyword evidence="10" id="KW-1185">Reference proteome</keyword>
<comment type="subcellular location">
    <subcellularLocation>
        <location evidence="1">Nucleus</location>
    </subcellularLocation>
</comment>
<evidence type="ECO:0000259" key="8">
    <source>
        <dbReference type="PROSITE" id="PS50157"/>
    </source>
</evidence>
<dbReference type="InterPro" id="IPR013087">
    <property type="entry name" value="Znf_C2H2_type"/>
</dbReference>
<dbReference type="Proteomes" id="UP000030748">
    <property type="component" value="Unassembled WGS sequence"/>
</dbReference>
<dbReference type="GO" id="GO:0005634">
    <property type="term" value="C:nucleus"/>
    <property type="evidence" value="ECO:0007669"/>
    <property type="project" value="UniProtKB-SubCell"/>
</dbReference>
<dbReference type="GO" id="GO:0009788">
    <property type="term" value="P:negative regulation of abscisic acid-activated signaling pathway"/>
    <property type="evidence" value="ECO:0007669"/>
    <property type="project" value="InterPro"/>
</dbReference>
<evidence type="ECO:0000256" key="6">
    <source>
        <dbReference type="PROSITE-ProRule" id="PRU00042"/>
    </source>
</evidence>
<keyword evidence="5" id="KW-0539">Nucleus</keyword>
<dbReference type="PROSITE" id="PS50157">
    <property type="entry name" value="ZINC_FINGER_C2H2_2"/>
    <property type="match status" value="1"/>
</dbReference>
<evidence type="ECO:0000313" key="9">
    <source>
        <dbReference type="EMBL" id="EYU30176.1"/>
    </source>
</evidence>
<name>A0A022QQE9_ERYGU</name>
<sequence>TVTLDLTLGINGSNSETKDHETTADHPPPPIPPQASRIFSCNYCRRKFYSSQALGGHQNAHKRERTLAKRAMRMGMFSDRYASLSALPLHGSTAYRSLGMEAHGSMHQQQIVQNIPERMPLHAGVVRGGARFNVDQGYFGLPVYYDEAEMTWPGSFRQVDGLHVVHPSFDSGHGARLNFVETGPPSRMDLPLPDLNLKL</sequence>
<evidence type="ECO:0000256" key="2">
    <source>
        <dbReference type="ARBA" id="ARBA00022723"/>
    </source>
</evidence>
<dbReference type="PANTHER" id="PTHR47287:SF18">
    <property type="entry name" value="TRANSCRIPTION FACTOR C2H2 FAMILY"/>
    <property type="match status" value="1"/>
</dbReference>
<dbReference type="FunFam" id="3.30.160.60:FF:001366">
    <property type="entry name" value="Zinc finger protein 2"/>
    <property type="match status" value="1"/>
</dbReference>
<dbReference type="EMBL" id="KI631110">
    <property type="protein sequence ID" value="EYU30176.1"/>
    <property type="molecule type" value="Genomic_DNA"/>
</dbReference>
<reference evidence="9 10" key="1">
    <citation type="journal article" date="2013" name="Proc. Natl. Acad. Sci. U.S.A.">
        <title>Fine-scale variation in meiotic recombination in Mimulus inferred from population shotgun sequencing.</title>
        <authorList>
            <person name="Hellsten U."/>
            <person name="Wright K.M."/>
            <person name="Jenkins J."/>
            <person name="Shu S."/>
            <person name="Yuan Y."/>
            <person name="Wessler S.R."/>
            <person name="Schmutz J."/>
            <person name="Willis J.H."/>
            <person name="Rokhsar D.S."/>
        </authorList>
    </citation>
    <scope>NUCLEOTIDE SEQUENCE [LARGE SCALE GENOMIC DNA]</scope>
    <source>
        <strain evidence="10">cv. DUN x IM62</strain>
    </source>
</reference>
<organism evidence="9 10">
    <name type="scientific">Erythranthe guttata</name>
    <name type="common">Yellow monkey flower</name>
    <name type="synonym">Mimulus guttatus</name>
    <dbReference type="NCBI Taxonomy" id="4155"/>
    <lineage>
        <taxon>Eukaryota</taxon>
        <taxon>Viridiplantae</taxon>
        <taxon>Streptophyta</taxon>
        <taxon>Embryophyta</taxon>
        <taxon>Tracheophyta</taxon>
        <taxon>Spermatophyta</taxon>
        <taxon>Magnoliopsida</taxon>
        <taxon>eudicotyledons</taxon>
        <taxon>Gunneridae</taxon>
        <taxon>Pentapetalae</taxon>
        <taxon>asterids</taxon>
        <taxon>lamiids</taxon>
        <taxon>Lamiales</taxon>
        <taxon>Phrymaceae</taxon>
        <taxon>Erythranthe</taxon>
    </lineage>
</organism>
<evidence type="ECO:0000313" key="10">
    <source>
        <dbReference type="Proteomes" id="UP000030748"/>
    </source>
</evidence>
<proteinExistence type="predicted"/>
<dbReference type="InterPro" id="IPR044246">
    <property type="entry name" value="ZFP3-like"/>
</dbReference>
<dbReference type="GO" id="GO:0008270">
    <property type="term" value="F:zinc ion binding"/>
    <property type="evidence" value="ECO:0007669"/>
    <property type="project" value="UniProtKB-KW"/>
</dbReference>
<dbReference type="Gene3D" id="3.30.160.60">
    <property type="entry name" value="Classic Zinc Finger"/>
    <property type="match status" value="1"/>
</dbReference>
<evidence type="ECO:0000256" key="1">
    <source>
        <dbReference type="ARBA" id="ARBA00004123"/>
    </source>
</evidence>
<protein>
    <recommendedName>
        <fullName evidence="8">C2H2-type domain-containing protein</fullName>
    </recommendedName>
</protein>
<dbReference type="AlphaFoldDB" id="A0A022QQE9"/>
<accession>A0A022QQE9</accession>
<dbReference type="eggNOG" id="ENOG502QTY7">
    <property type="taxonomic scope" value="Eukaryota"/>
</dbReference>
<dbReference type="SUPFAM" id="SSF57667">
    <property type="entry name" value="beta-beta-alpha zinc fingers"/>
    <property type="match status" value="1"/>
</dbReference>
<dbReference type="PROSITE" id="PS00028">
    <property type="entry name" value="ZINC_FINGER_C2H2_1"/>
    <property type="match status" value="1"/>
</dbReference>
<feature type="region of interest" description="Disordered" evidence="7">
    <location>
        <begin position="1"/>
        <end position="34"/>
    </location>
</feature>
<evidence type="ECO:0000256" key="7">
    <source>
        <dbReference type="SAM" id="MobiDB-lite"/>
    </source>
</evidence>
<dbReference type="InterPro" id="IPR036236">
    <property type="entry name" value="Znf_C2H2_sf"/>
</dbReference>
<gene>
    <name evidence="9" type="ORF">MIMGU_mgv1a023879mg</name>
</gene>
<evidence type="ECO:0000256" key="3">
    <source>
        <dbReference type="ARBA" id="ARBA00022771"/>
    </source>
</evidence>
<feature type="non-terminal residue" evidence="9">
    <location>
        <position position="1"/>
    </location>
</feature>
<evidence type="ECO:0000256" key="4">
    <source>
        <dbReference type="ARBA" id="ARBA00022833"/>
    </source>
</evidence>
<evidence type="ECO:0000256" key="5">
    <source>
        <dbReference type="ARBA" id="ARBA00023242"/>
    </source>
</evidence>
<feature type="domain" description="C2H2-type" evidence="8">
    <location>
        <begin position="39"/>
        <end position="66"/>
    </location>
</feature>
<keyword evidence="2" id="KW-0479">Metal-binding</keyword>